<organism evidence="1 2">
    <name type="scientific">Floricoccus penangensis</name>
    <dbReference type="NCBI Taxonomy" id="1859475"/>
    <lineage>
        <taxon>Bacteria</taxon>
        <taxon>Bacillati</taxon>
        <taxon>Bacillota</taxon>
        <taxon>Bacilli</taxon>
        <taxon>Lactobacillales</taxon>
        <taxon>Streptococcaceae</taxon>
        <taxon>Floricoccus</taxon>
    </lineage>
</organism>
<comment type="caution">
    <text evidence="1">The sequence shown here is derived from an EMBL/GenBank/DDBJ whole genome shotgun (WGS) entry which is preliminary data.</text>
</comment>
<sequence length="363" mass="42710">MDIGLIFYNPTMNKIYLKKVDENIFDIIKFEKEDFINQVENKFSISIDENELSEVFNLNNTKYFLCESDTLNAKDIEWVNLSELISESFINDDEKRKILNYFYRLNKLKKEKLFFDLKSEDKDKQEKLEKFILKKNKGISSDVNSNKEIIISNSSNEINALNIDIDKYSAHSLEDLYQFAMEEIYQEFINIVSLNTNFSTATYYGLTGLTESGKSYYSSQLDKNFNYWNLKIRYFIEEAKFLIDEGQSKLLELYSINLMLDFAIFHYYKDSYAVESVYSLNFHNQLKEVFGENYNLIFIDAPENIRVNRSEDAIETLKKKDIKKKAYGIDKLKDKADLIVDNSRTVSYSNEQIKNFIGCKGVL</sequence>
<keyword evidence="2" id="KW-1185">Reference proteome</keyword>
<dbReference type="Proteomes" id="UP000177273">
    <property type="component" value="Unassembled WGS sequence"/>
</dbReference>
<accession>A0A9Q5JFL5</accession>
<dbReference type="SUPFAM" id="SSF52540">
    <property type="entry name" value="P-loop containing nucleoside triphosphate hydrolases"/>
    <property type="match status" value="1"/>
</dbReference>
<evidence type="ECO:0000313" key="2">
    <source>
        <dbReference type="Proteomes" id="UP000177273"/>
    </source>
</evidence>
<dbReference type="AlphaFoldDB" id="A0A9Q5JFL5"/>
<name>A0A9Q5JFL5_9LACT</name>
<dbReference type="EMBL" id="MKIQ01000029">
    <property type="protein sequence ID" value="OFI46101.1"/>
    <property type="molecule type" value="Genomic_DNA"/>
</dbReference>
<gene>
    <name evidence="1" type="ORF">BG262_06345</name>
</gene>
<evidence type="ECO:0000313" key="1">
    <source>
        <dbReference type="EMBL" id="OFI46101.1"/>
    </source>
</evidence>
<protein>
    <submittedName>
        <fullName evidence="1">Uncharacterized protein</fullName>
    </submittedName>
</protein>
<dbReference type="InterPro" id="IPR027417">
    <property type="entry name" value="P-loop_NTPase"/>
</dbReference>
<proteinExistence type="predicted"/>
<dbReference type="Gene3D" id="3.40.50.300">
    <property type="entry name" value="P-loop containing nucleotide triphosphate hydrolases"/>
    <property type="match status" value="1"/>
</dbReference>
<reference evidence="2" key="1">
    <citation type="submission" date="2016-09" db="EMBL/GenBank/DDBJ databases">
        <title>Draft genome sequence of a novel species of the family Streptococcaceae isolated from flowers.</title>
        <authorList>
            <person name="Chuah L.-O."/>
            <person name="Yap K.-P."/>
            <person name="Thong K.L."/>
            <person name="Liong M.T."/>
            <person name="Ahmad R."/>
            <person name="Rusul G."/>
        </authorList>
    </citation>
    <scope>NUCLEOTIDE SEQUENCE [LARGE SCALE GENOMIC DNA]</scope>
    <source>
        <strain evidence="2">HibF3</strain>
    </source>
</reference>